<reference evidence="1" key="1">
    <citation type="journal article" date="2021" name="New Phytol.">
        <title>Evolutionary innovations through gain and loss of genes in the ectomycorrhizal Boletales.</title>
        <authorList>
            <person name="Wu G."/>
            <person name="Miyauchi S."/>
            <person name="Morin E."/>
            <person name="Kuo A."/>
            <person name="Drula E."/>
            <person name="Varga T."/>
            <person name="Kohler A."/>
            <person name="Feng B."/>
            <person name="Cao Y."/>
            <person name="Lipzen A."/>
            <person name="Daum C."/>
            <person name="Hundley H."/>
            <person name="Pangilinan J."/>
            <person name="Johnson J."/>
            <person name="Barry K."/>
            <person name="LaButti K."/>
            <person name="Ng V."/>
            <person name="Ahrendt S."/>
            <person name="Min B."/>
            <person name="Choi I.G."/>
            <person name="Park H."/>
            <person name="Plett J.M."/>
            <person name="Magnuson J."/>
            <person name="Spatafora J.W."/>
            <person name="Nagy L.G."/>
            <person name="Henrissat B."/>
            <person name="Grigoriev I.V."/>
            <person name="Yang Z.L."/>
            <person name="Xu J."/>
            <person name="Martin F.M."/>
        </authorList>
    </citation>
    <scope>NUCLEOTIDE SEQUENCE</scope>
    <source>
        <strain evidence="1">KUC20120723A-06</strain>
    </source>
</reference>
<evidence type="ECO:0000313" key="1">
    <source>
        <dbReference type="EMBL" id="KAH7930039.1"/>
    </source>
</evidence>
<name>A0ACB8BWH9_9AGAM</name>
<accession>A0ACB8BWH9</accession>
<dbReference type="Proteomes" id="UP000790709">
    <property type="component" value="Unassembled WGS sequence"/>
</dbReference>
<sequence>MNTDHLLIATQLSGLFPSSHVASIALQTSRRNLPLPPAPKDSDPPAEHASFSSVLHSQSAGSVLLRVIHGGLIIELVSLSTDVPPIRFVFPAPILSTPAVFVWGEQELHILAVTSSGSLYRLVLPVSNPIRMWHDQVGKNWCREYLIKNASEKFRGVVQVQGLLCVVVGLENGSLVRIETERLGGDNSDDLWTESLSSPNTFLGGFTAYLPSLHSGSSPGLEIISMASHPQPTELGHIWTLSRDRTLRLWTAKSGCVASKTLSALGRSATPVPPSSSNGIKSNLLEAEHRILLRVFSLGPNDEKPFALTFTPTPTTSQSGGYFQLFDASSDQLREIQTIASSATSIRCHLQDFVMSGDMLYTLWEREGSSMVERTKLHLGSTKTSYEPLWESAAYGEEMELTPAYLDELLLSPGSLTDKFMEAIMRPGVFSALTLRTALDQYTDACLSLPGPPPPQLTSTYATVIENIASVVGCTVNLVQDPHTGALQHAQYWSALKRDWEGFVARCREVERSARWPLALAGGVNRADVMVMERERVGILAPEDLPLRIHRHLTDSLPVEPHFAILDILWTLCDKLGHESLLNLETRVVDILHQEIAFSIVDIIQDQAHRSSFKDELDEGSEEWIFGRLQTIDDLDRDIRIILDLVAGFDPEVKREEDEVELLLPPTRSDWTTALTAVYVSTSVHARYDICLALVTLIFFLAEDLKQWDPSLVEEVFAVFRGLAMLRSVARQPASDFILSNGDDGSTTEDVIARMSNMHVSRHQTRFAPTYSLVHRLLTQSGETSELPHAAHRFLDTTGLLQSTSPAHVTQFEALFCERLRLLGYTGIAREMLDWLPRTPSVSFVSARLWISSGRADDGAHLMEKVAGSFGLDNGLSFEDAEALASVLPGGVLFDSEFTFYLNASLIFKSSALTQHEVSFAQLALSVAPPEADTEELWFNIIRGYIDLALYEDAYSSITTTPYDNLKRECISQLVYRMCEENAVERLMSFNFAGIAVEVEDALAFKSRNTDPRVRPFYSRILYTWYTHRSDHRSAARTMYQRARKLQEVTGDSTDIVSSMEEQLEAYLLAINSLSLVDQKVGAFIIAPASSDNAFEPRKRRKLSKNIPESAFGIDKPDSEMVDLANMQFDYTLLSARLSLIRRDPTLLAAADVLLSPSAIVLRLGQANQFDMAMATGRSLKVDLSELFSTLTSQCLRLSRNPDAVLQADTSDWLLTDRVSSWPGTPADRGWRYLRLALERHDGPDTDYQYSKAALETILSFDRTSPPPPWLINSLEQHHHEYLIRTSLRFDILESAMEQTLSLIRKVRVSTFLPLSPSMFTSTLATQ</sequence>
<organism evidence="1 2">
    <name type="scientific">Leucogyrophana mollusca</name>
    <dbReference type="NCBI Taxonomy" id="85980"/>
    <lineage>
        <taxon>Eukaryota</taxon>
        <taxon>Fungi</taxon>
        <taxon>Dikarya</taxon>
        <taxon>Basidiomycota</taxon>
        <taxon>Agaricomycotina</taxon>
        <taxon>Agaricomycetes</taxon>
        <taxon>Agaricomycetidae</taxon>
        <taxon>Boletales</taxon>
        <taxon>Boletales incertae sedis</taxon>
        <taxon>Leucogyrophana</taxon>
    </lineage>
</organism>
<keyword evidence="2" id="KW-1185">Reference proteome</keyword>
<dbReference type="EMBL" id="MU266335">
    <property type="protein sequence ID" value="KAH7930039.1"/>
    <property type="molecule type" value="Genomic_DNA"/>
</dbReference>
<protein>
    <submittedName>
        <fullName evidence="1">Uncharacterized protein</fullName>
    </submittedName>
</protein>
<comment type="caution">
    <text evidence="1">The sequence shown here is derived from an EMBL/GenBank/DDBJ whole genome shotgun (WGS) entry which is preliminary data.</text>
</comment>
<evidence type="ECO:0000313" key="2">
    <source>
        <dbReference type="Proteomes" id="UP000790709"/>
    </source>
</evidence>
<gene>
    <name evidence="1" type="ORF">BV22DRAFT_1125203</name>
</gene>
<proteinExistence type="predicted"/>